<keyword evidence="3" id="KW-1185">Reference proteome</keyword>
<proteinExistence type="predicted"/>
<keyword evidence="1" id="KW-0812">Transmembrane</keyword>
<dbReference type="Proteomes" id="UP001500301">
    <property type="component" value="Unassembled WGS sequence"/>
</dbReference>
<feature type="transmembrane region" description="Helical" evidence="1">
    <location>
        <begin position="99"/>
        <end position="128"/>
    </location>
</feature>
<evidence type="ECO:0008006" key="4">
    <source>
        <dbReference type="Google" id="ProtNLM"/>
    </source>
</evidence>
<reference evidence="3" key="1">
    <citation type="journal article" date="2019" name="Int. J. Syst. Evol. Microbiol.">
        <title>The Global Catalogue of Microorganisms (GCM) 10K type strain sequencing project: providing services to taxonomists for standard genome sequencing and annotation.</title>
        <authorList>
            <consortium name="The Broad Institute Genomics Platform"/>
            <consortium name="The Broad Institute Genome Sequencing Center for Infectious Disease"/>
            <person name="Wu L."/>
            <person name="Ma J."/>
        </authorList>
    </citation>
    <scope>NUCLEOTIDE SEQUENCE [LARGE SCALE GENOMIC DNA]</scope>
    <source>
        <strain evidence="3">JCM 17460</strain>
    </source>
</reference>
<evidence type="ECO:0000256" key="1">
    <source>
        <dbReference type="SAM" id="Phobius"/>
    </source>
</evidence>
<name>A0ABP6USY5_9ACTN</name>
<keyword evidence="1" id="KW-1133">Transmembrane helix</keyword>
<protein>
    <recommendedName>
        <fullName evidence="4">DoxX family membrane protein</fullName>
    </recommendedName>
</protein>
<dbReference type="EMBL" id="BAABBB010000003">
    <property type="protein sequence ID" value="GAA3518129.1"/>
    <property type="molecule type" value="Genomic_DNA"/>
</dbReference>
<keyword evidence="1" id="KW-0472">Membrane</keyword>
<dbReference type="RefSeq" id="WP_218235080.1">
    <property type="nucleotide sequence ID" value="NZ_BAABBB010000003.1"/>
</dbReference>
<evidence type="ECO:0000313" key="3">
    <source>
        <dbReference type="Proteomes" id="UP001500301"/>
    </source>
</evidence>
<organism evidence="2 3">
    <name type="scientific">Nocardioides daeguensis</name>
    <dbReference type="NCBI Taxonomy" id="908359"/>
    <lineage>
        <taxon>Bacteria</taxon>
        <taxon>Bacillati</taxon>
        <taxon>Actinomycetota</taxon>
        <taxon>Actinomycetes</taxon>
        <taxon>Propionibacteriales</taxon>
        <taxon>Nocardioidaceae</taxon>
        <taxon>Nocardioides</taxon>
    </lineage>
</organism>
<comment type="caution">
    <text evidence="2">The sequence shown here is derived from an EMBL/GenBank/DDBJ whole genome shotgun (WGS) entry which is preliminary data.</text>
</comment>
<evidence type="ECO:0000313" key="2">
    <source>
        <dbReference type="EMBL" id="GAA3518129.1"/>
    </source>
</evidence>
<sequence>MHRPAPSARTAPGNLGRRLVGGFFVMTGGVHLGIVAADPEFYRPFADDALFPFVRDAWAEVVMARPELYGLLLMAGEIGLGAALLAGGRAARVGWVGVIVFHLLLVLFGWGFLFWVVPALAVIVPLAVRDLRRPRRGPA</sequence>
<accession>A0ABP6USY5</accession>
<feature type="transmembrane region" description="Helical" evidence="1">
    <location>
        <begin position="68"/>
        <end position="87"/>
    </location>
</feature>
<gene>
    <name evidence="2" type="ORF">GCM10022263_02320</name>
</gene>